<evidence type="ECO:0000256" key="7">
    <source>
        <dbReference type="ARBA" id="ARBA00023027"/>
    </source>
</evidence>
<evidence type="ECO:0000256" key="10">
    <source>
        <dbReference type="PIRSR" id="PIRSR000105-1"/>
    </source>
</evidence>
<reference evidence="13" key="1">
    <citation type="submission" date="2021-02" db="EMBL/GenBank/DDBJ databases">
        <title>Genome sequence of Rhodospirillales sp. strain TMPK1 isolated from soil.</title>
        <authorList>
            <person name="Nakai R."/>
            <person name="Kusada H."/>
            <person name="Tamaki H."/>
        </authorList>
    </citation>
    <scope>NUCLEOTIDE SEQUENCE</scope>
    <source>
        <strain evidence="13">TMPK1</strain>
    </source>
</reference>
<evidence type="ECO:0000313" key="14">
    <source>
        <dbReference type="Proteomes" id="UP000681075"/>
    </source>
</evidence>
<dbReference type="InterPro" id="IPR006108">
    <property type="entry name" value="3HC_DH_C"/>
</dbReference>
<keyword evidence="7" id="KW-0520">NAD</keyword>
<protein>
    <recommendedName>
        <fullName evidence="9">L-gulonate 3-dehydrogenase</fullName>
        <ecNumber evidence="8">1.1.1.45</ecNumber>
    </recommendedName>
    <alternativeName>
        <fullName evidence="9">L-gulonate 3-dehydrogenase</fullName>
    </alternativeName>
</protein>
<dbReference type="PANTHER" id="PTHR48075:SF1">
    <property type="entry name" value="LAMBDA-CRYSTALLIN HOMOLOG"/>
    <property type="match status" value="1"/>
</dbReference>
<name>A0A8S8XCJ6_9PROT</name>
<gene>
    <name evidence="13" type="ORF">TMPK1_12170</name>
</gene>
<comment type="similarity">
    <text evidence="2">Belongs to the 3-hydroxyacyl-CoA dehydrogenase family.</text>
</comment>
<feature type="site" description="Important for catalytic activity" evidence="10">
    <location>
        <position position="131"/>
    </location>
</feature>
<evidence type="ECO:0000259" key="11">
    <source>
        <dbReference type="Pfam" id="PF00725"/>
    </source>
</evidence>
<dbReference type="InterPro" id="IPR022694">
    <property type="entry name" value="3-OHacyl-CoA_DH"/>
</dbReference>
<proteinExistence type="inferred from homology"/>
<dbReference type="InterPro" id="IPR013328">
    <property type="entry name" value="6PGD_dom2"/>
</dbReference>
<comment type="subunit">
    <text evidence="3">Homodimer.</text>
</comment>
<dbReference type="Gene3D" id="1.10.1040.10">
    <property type="entry name" value="N-(1-d-carboxylethyl)-l-norvaline Dehydrogenase, domain 2"/>
    <property type="match status" value="1"/>
</dbReference>
<dbReference type="InterPro" id="IPR008927">
    <property type="entry name" value="6-PGluconate_DH-like_C_sf"/>
</dbReference>
<dbReference type="GO" id="GO:0005737">
    <property type="term" value="C:cytoplasm"/>
    <property type="evidence" value="ECO:0007669"/>
    <property type="project" value="UniProtKB-SubCell"/>
</dbReference>
<evidence type="ECO:0000256" key="2">
    <source>
        <dbReference type="ARBA" id="ARBA00009463"/>
    </source>
</evidence>
<evidence type="ECO:0000256" key="1">
    <source>
        <dbReference type="ARBA" id="ARBA00004496"/>
    </source>
</evidence>
<dbReference type="Gene3D" id="3.40.50.720">
    <property type="entry name" value="NAD(P)-binding Rossmann-like Domain"/>
    <property type="match status" value="1"/>
</dbReference>
<dbReference type="SUPFAM" id="SSF48179">
    <property type="entry name" value="6-phosphogluconate dehydrogenase C-terminal domain-like"/>
    <property type="match status" value="1"/>
</dbReference>
<feature type="domain" description="3-hydroxyacyl-CoA dehydrogenase C-terminal" evidence="11">
    <location>
        <begin position="178"/>
        <end position="276"/>
    </location>
</feature>
<dbReference type="InterPro" id="IPR006176">
    <property type="entry name" value="3-OHacyl-CoA_DH_NAD-bd"/>
</dbReference>
<dbReference type="GO" id="GO:0070403">
    <property type="term" value="F:NAD+ binding"/>
    <property type="evidence" value="ECO:0007669"/>
    <property type="project" value="InterPro"/>
</dbReference>
<accession>A0A8S8XCJ6</accession>
<evidence type="ECO:0000256" key="5">
    <source>
        <dbReference type="ARBA" id="ARBA00022553"/>
    </source>
</evidence>
<keyword evidence="14" id="KW-1185">Reference proteome</keyword>
<comment type="caution">
    <text evidence="13">The sequence shown here is derived from an EMBL/GenBank/DDBJ whole genome shotgun (WGS) entry which is preliminary data.</text>
</comment>
<dbReference type="AlphaFoldDB" id="A0A8S8XCJ6"/>
<dbReference type="EMBL" id="BOPV01000001">
    <property type="protein sequence ID" value="GIL38980.1"/>
    <property type="molecule type" value="Genomic_DNA"/>
</dbReference>
<dbReference type="InterPro" id="IPR006180">
    <property type="entry name" value="3-OHacyl-CoA_DH_CS"/>
</dbReference>
<dbReference type="PIRSF" id="PIRSF000105">
    <property type="entry name" value="HCDH"/>
    <property type="match status" value="1"/>
</dbReference>
<evidence type="ECO:0000313" key="13">
    <source>
        <dbReference type="EMBL" id="GIL38980.1"/>
    </source>
</evidence>
<dbReference type="PROSITE" id="PS00067">
    <property type="entry name" value="3HCDH"/>
    <property type="match status" value="1"/>
</dbReference>
<evidence type="ECO:0000256" key="8">
    <source>
        <dbReference type="ARBA" id="ARBA00038962"/>
    </source>
</evidence>
<dbReference type="SUPFAM" id="SSF51735">
    <property type="entry name" value="NAD(P)-binding Rossmann-fold domains"/>
    <property type="match status" value="1"/>
</dbReference>
<evidence type="ECO:0000256" key="4">
    <source>
        <dbReference type="ARBA" id="ARBA00022490"/>
    </source>
</evidence>
<dbReference type="EC" id="1.1.1.45" evidence="8"/>
<dbReference type="Pfam" id="PF00725">
    <property type="entry name" value="3HCDH"/>
    <property type="match status" value="1"/>
</dbReference>
<keyword evidence="5" id="KW-0597">Phosphoprotein</keyword>
<comment type="subcellular location">
    <subcellularLocation>
        <location evidence="1">Cytoplasm</location>
    </subcellularLocation>
</comment>
<dbReference type="Pfam" id="PF02737">
    <property type="entry name" value="3HCDH_N"/>
    <property type="match status" value="1"/>
</dbReference>
<evidence type="ECO:0000256" key="9">
    <source>
        <dbReference type="ARBA" id="ARBA00042709"/>
    </source>
</evidence>
<organism evidence="13 14">
    <name type="scientific">Roseiterribacter gracilis</name>
    <dbReference type="NCBI Taxonomy" id="2812848"/>
    <lineage>
        <taxon>Bacteria</taxon>
        <taxon>Pseudomonadati</taxon>
        <taxon>Pseudomonadota</taxon>
        <taxon>Alphaproteobacteria</taxon>
        <taxon>Rhodospirillales</taxon>
        <taxon>Roseiterribacteraceae</taxon>
        <taxon>Roseiterribacter</taxon>
    </lineage>
</organism>
<evidence type="ECO:0000256" key="3">
    <source>
        <dbReference type="ARBA" id="ARBA00011738"/>
    </source>
</evidence>
<dbReference type="Proteomes" id="UP000681075">
    <property type="component" value="Unassembled WGS sequence"/>
</dbReference>
<feature type="domain" description="3-hydroxyacyl-CoA dehydrogenase NAD binding" evidence="12">
    <location>
        <begin position="6"/>
        <end position="175"/>
    </location>
</feature>
<sequence length="308" mass="33489">MRGFVIVGCGLMGCDIAAQFLRAGWKVQGVAPEQSGWEATRERVQKSVAQLDPSASANEFTLRASVADIDWTGVELVIEAIPEKFELKAQLFEELDRAAPAGVPLATNTSGMRITEIAKNCKSANRMGGLHFFLPAHLVPAVEVVRGERTDDATMHAMYAIMKAVGWIPIRVEKDVPGFLANRLQHALMREAYAILDEGLATPEDVDAAVRYGFGFRYIAAGPILQKDLAGLETNYRAGVSIYPHLNNGNKPGRSIESLVEQGHYGTKTGKGFWTWTKEDASTQRAAYESTLIEAAGLLAKGARAPTR</sequence>
<dbReference type="GO" id="GO:0050104">
    <property type="term" value="F:L-gulonate 3-dehydrogenase activity"/>
    <property type="evidence" value="ECO:0007669"/>
    <property type="project" value="UniProtKB-EC"/>
</dbReference>
<dbReference type="InterPro" id="IPR036291">
    <property type="entry name" value="NAD(P)-bd_dom_sf"/>
</dbReference>
<keyword evidence="6" id="KW-0560">Oxidoreductase</keyword>
<keyword evidence="4" id="KW-0963">Cytoplasm</keyword>
<dbReference type="RefSeq" id="WP_420242081.1">
    <property type="nucleotide sequence ID" value="NZ_BOPV01000001.1"/>
</dbReference>
<evidence type="ECO:0000256" key="6">
    <source>
        <dbReference type="ARBA" id="ARBA00023002"/>
    </source>
</evidence>
<dbReference type="PANTHER" id="PTHR48075">
    <property type="entry name" value="3-HYDROXYACYL-COA DEHYDROGENASE FAMILY PROTEIN"/>
    <property type="match status" value="1"/>
</dbReference>
<dbReference type="GO" id="GO:0006631">
    <property type="term" value="P:fatty acid metabolic process"/>
    <property type="evidence" value="ECO:0007669"/>
    <property type="project" value="InterPro"/>
</dbReference>
<evidence type="ECO:0000259" key="12">
    <source>
        <dbReference type="Pfam" id="PF02737"/>
    </source>
</evidence>